<dbReference type="AlphaFoldDB" id="A0A0D2JSH6"/>
<proteinExistence type="predicted"/>
<keyword evidence="2" id="KW-0472">Membrane</keyword>
<dbReference type="GeneID" id="25738872"/>
<accession>A0A0D2JSH6</accession>
<organism evidence="3 4">
    <name type="scientific">Monoraphidium neglectum</name>
    <dbReference type="NCBI Taxonomy" id="145388"/>
    <lineage>
        <taxon>Eukaryota</taxon>
        <taxon>Viridiplantae</taxon>
        <taxon>Chlorophyta</taxon>
        <taxon>core chlorophytes</taxon>
        <taxon>Chlorophyceae</taxon>
        <taxon>CS clade</taxon>
        <taxon>Sphaeropleales</taxon>
        <taxon>Selenastraceae</taxon>
        <taxon>Monoraphidium</taxon>
    </lineage>
</organism>
<gene>
    <name evidence="3" type="ORF">MNEG_5996</name>
</gene>
<keyword evidence="2" id="KW-0812">Transmembrane</keyword>
<dbReference type="Proteomes" id="UP000054498">
    <property type="component" value="Unassembled WGS sequence"/>
</dbReference>
<protein>
    <submittedName>
        <fullName evidence="3">Uncharacterized protein</fullName>
    </submittedName>
</protein>
<keyword evidence="4" id="KW-1185">Reference proteome</keyword>
<dbReference type="RefSeq" id="XP_013900982.1">
    <property type="nucleotide sequence ID" value="XM_014045528.1"/>
</dbReference>
<name>A0A0D2JSH6_9CHLO</name>
<sequence>MVLLNLAGVSPEDGTLDALASALPGGTSLRARVAGGAGAPAGADELLRWQGEMAASNPDVIFDALDDIEAENCGAACLAASLRDAAQRLGGDLVAGPGGAAAASLRLPGGGELPLDRGAGRLFGSELAALHGARLAARRGGDVAVHHATLVGLQALRGDAAAAGAGALDAAARVLAGALGRLAGSVAEAYGDDVVYQITLLGDAPGSGPGPTDGEGSAEGPDGANESLAAWKRAARRSLLAAPRVAWRSMGESLAQNGTAADAKAFASKATSYGITLLLIYATGAILYAMVNMPFKQMHGGFGGGGFGGGDFGGSGGGAGVSSRGGWSRLELSVLGHTSGASRLKGD</sequence>
<evidence type="ECO:0000256" key="2">
    <source>
        <dbReference type="SAM" id="Phobius"/>
    </source>
</evidence>
<feature type="region of interest" description="Disordered" evidence="1">
    <location>
        <begin position="205"/>
        <end position="224"/>
    </location>
</feature>
<keyword evidence="2" id="KW-1133">Transmembrane helix</keyword>
<evidence type="ECO:0000313" key="3">
    <source>
        <dbReference type="EMBL" id="KIZ01963.1"/>
    </source>
</evidence>
<dbReference type="EMBL" id="KK101156">
    <property type="protein sequence ID" value="KIZ01963.1"/>
    <property type="molecule type" value="Genomic_DNA"/>
</dbReference>
<dbReference type="OrthoDB" id="528166at2759"/>
<dbReference type="KEGG" id="mng:MNEG_5996"/>
<feature type="transmembrane region" description="Helical" evidence="2">
    <location>
        <begin position="273"/>
        <end position="291"/>
    </location>
</feature>
<evidence type="ECO:0000313" key="4">
    <source>
        <dbReference type="Proteomes" id="UP000054498"/>
    </source>
</evidence>
<reference evidence="3 4" key="1">
    <citation type="journal article" date="2013" name="BMC Genomics">
        <title>Reconstruction of the lipid metabolism for the microalga Monoraphidium neglectum from its genome sequence reveals characteristics suitable for biofuel production.</title>
        <authorList>
            <person name="Bogen C."/>
            <person name="Al-Dilaimi A."/>
            <person name="Albersmeier A."/>
            <person name="Wichmann J."/>
            <person name="Grundmann M."/>
            <person name="Rupp O."/>
            <person name="Lauersen K.J."/>
            <person name="Blifernez-Klassen O."/>
            <person name="Kalinowski J."/>
            <person name="Goesmann A."/>
            <person name="Mussgnug J.H."/>
            <person name="Kruse O."/>
        </authorList>
    </citation>
    <scope>NUCLEOTIDE SEQUENCE [LARGE SCALE GENOMIC DNA]</scope>
    <source>
        <strain evidence="3 4">SAG 48.87</strain>
    </source>
</reference>
<evidence type="ECO:0000256" key="1">
    <source>
        <dbReference type="SAM" id="MobiDB-lite"/>
    </source>
</evidence>